<dbReference type="InterPro" id="IPR036457">
    <property type="entry name" value="PPM-type-like_dom_sf"/>
</dbReference>
<dbReference type="Gene3D" id="3.60.40.10">
    <property type="entry name" value="PPM-type phosphatase domain"/>
    <property type="match status" value="1"/>
</dbReference>
<reference evidence="4 5" key="1">
    <citation type="submission" date="2016-10" db="EMBL/GenBank/DDBJ databases">
        <title>The Draft Genome Sequence of Actinokineospora bangkokensis 44EHWT reveals the biosynthetic pathway of antifungal compounds Thailandins with unusual extender unit butylmalonyl-CoA.</title>
        <authorList>
            <person name="Greule A."/>
            <person name="Intra B."/>
            <person name="Flemming S."/>
            <person name="Rommel M.G."/>
            <person name="Panbangred W."/>
            <person name="Bechthold A."/>
        </authorList>
    </citation>
    <scope>NUCLEOTIDE SEQUENCE [LARGE SCALE GENOMIC DNA]</scope>
    <source>
        <strain evidence="4 5">44EHW</strain>
    </source>
</reference>
<keyword evidence="5" id="KW-1185">Reference proteome</keyword>
<organism evidence="4 5">
    <name type="scientific">Actinokineospora bangkokensis</name>
    <dbReference type="NCBI Taxonomy" id="1193682"/>
    <lineage>
        <taxon>Bacteria</taxon>
        <taxon>Bacillati</taxon>
        <taxon>Actinomycetota</taxon>
        <taxon>Actinomycetes</taxon>
        <taxon>Pseudonocardiales</taxon>
        <taxon>Pseudonocardiaceae</taxon>
        <taxon>Actinokineospora</taxon>
    </lineage>
</organism>
<evidence type="ECO:0000259" key="2">
    <source>
        <dbReference type="SMART" id="SM00065"/>
    </source>
</evidence>
<dbReference type="SUPFAM" id="SSF55781">
    <property type="entry name" value="GAF domain-like"/>
    <property type="match status" value="2"/>
</dbReference>
<dbReference type="SMART" id="SM00065">
    <property type="entry name" value="GAF"/>
    <property type="match status" value="1"/>
</dbReference>
<dbReference type="InterPro" id="IPR029016">
    <property type="entry name" value="GAF-like_dom_sf"/>
</dbReference>
<sequence>MAEPGRVAALGETGLGAQADAEFDAVSEQVRDLLGVPVALVSLVDTEGQHFPGAVGLGEPWASCRGTPLSHSFCQHVVVSGEPLVVEDAREHPVLRYNEAIVDLGVVAYAGFPLTDGAGRPLGSLCAIDHVPRVWRREELAVLSALADGTSARLRLRISLRDAERERAQTAAAEARLVRALERSQLLLAVSEALTKAVDVDEVREVVAGVVSEAVGATHVHIDLEPVVDGPWPRQVALFADEAAIAAGFAPEVAAAHLARGLSALVRTPLHAAGEVIGALELGWPELPEAGPQHQVVLATLADYIGRAVERTRFLQQRITVAHQLQDAMLSPLPEVPGLAMAARYWPSSQTDHVGGDWYDAVLFDGGSGLAVTVGDITGHDLHAAAVMGQVRSMARQATWERPAGLPSAVVDAVERACAAVGPPATGSLVHCHLRPLPGGRWEVRWANAGHPPPFIRRADGTVEVLDQRDMMFGYPRLRPKGIDDHTAELAPGDVLLLHTDGLTDRRGLDSRVETAELAADLGAGGVDDLPALLDGLFARRVVLDDIDDDAVLVALRVDAPGAGVS</sequence>
<dbReference type="Pfam" id="PF01590">
    <property type="entry name" value="GAF"/>
    <property type="match status" value="1"/>
</dbReference>
<proteinExistence type="predicted"/>
<dbReference type="STRING" id="1193682.BJP25_14235"/>
<dbReference type="PANTHER" id="PTHR43156:SF2">
    <property type="entry name" value="STAGE II SPORULATION PROTEIN E"/>
    <property type="match status" value="1"/>
</dbReference>
<dbReference type="AlphaFoldDB" id="A0A1Q9LPC0"/>
<keyword evidence="1" id="KW-0378">Hydrolase</keyword>
<comment type="caution">
    <text evidence="4">The sequence shown here is derived from an EMBL/GenBank/DDBJ whole genome shotgun (WGS) entry which is preliminary data.</text>
</comment>
<dbReference type="Proteomes" id="UP000186040">
    <property type="component" value="Unassembled WGS sequence"/>
</dbReference>
<evidence type="ECO:0000313" key="4">
    <source>
        <dbReference type="EMBL" id="OLR93868.1"/>
    </source>
</evidence>
<dbReference type="InterPro" id="IPR003018">
    <property type="entry name" value="GAF"/>
</dbReference>
<dbReference type="InterPro" id="IPR052016">
    <property type="entry name" value="Bact_Sigma-Reg"/>
</dbReference>
<dbReference type="PANTHER" id="PTHR43156">
    <property type="entry name" value="STAGE II SPORULATION PROTEIN E-RELATED"/>
    <property type="match status" value="1"/>
</dbReference>
<name>A0A1Q9LPC0_9PSEU</name>
<dbReference type="GO" id="GO:0016791">
    <property type="term" value="F:phosphatase activity"/>
    <property type="evidence" value="ECO:0007669"/>
    <property type="project" value="TreeGrafter"/>
</dbReference>
<protein>
    <recommendedName>
        <fullName evidence="6">Serine/threonine protein phosphatase</fullName>
    </recommendedName>
</protein>
<dbReference type="EMBL" id="MKQR01000009">
    <property type="protein sequence ID" value="OLR93868.1"/>
    <property type="molecule type" value="Genomic_DNA"/>
</dbReference>
<evidence type="ECO:0000313" key="5">
    <source>
        <dbReference type="Proteomes" id="UP000186040"/>
    </source>
</evidence>
<dbReference type="Pfam" id="PF07228">
    <property type="entry name" value="SpoIIE"/>
    <property type="match status" value="1"/>
</dbReference>
<evidence type="ECO:0000256" key="1">
    <source>
        <dbReference type="ARBA" id="ARBA00022801"/>
    </source>
</evidence>
<dbReference type="InterPro" id="IPR001932">
    <property type="entry name" value="PPM-type_phosphatase-like_dom"/>
</dbReference>
<dbReference type="Gene3D" id="3.30.450.40">
    <property type="match status" value="2"/>
</dbReference>
<gene>
    <name evidence="4" type="ORF">BJP25_14235</name>
</gene>
<dbReference type="SMART" id="SM00331">
    <property type="entry name" value="PP2C_SIG"/>
    <property type="match status" value="1"/>
</dbReference>
<feature type="domain" description="PPM-type phosphatase" evidence="3">
    <location>
        <begin position="336"/>
        <end position="558"/>
    </location>
</feature>
<dbReference type="SUPFAM" id="SSF81606">
    <property type="entry name" value="PP2C-like"/>
    <property type="match status" value="1"/>
</dbReference>
<evidence type="ECO:0000259" key="3">
    <source>
        <dbReference type="SMART" id="SM00331"/>
    </source>
</evidence>
<evidence type="ECO:0008006" key="6">
    <source>
        <dbReference type="Google" id="ProtNLM"/>
    </source>
</evidence>
<accession>A0A1Q9LPC0</accession>
<feature type="domain" description="GAF" evidence="2">
    <location>
        <begin position="18"/>
        <end position="164"/>
    </location>
</feature>